<dbReference type="SUPFAM" id="SSF56574">
    <property type="entry name" value="Serpins"/>
    <property type="match status" value="1"/>
</dbReference>
<dbReference type="GO" id="GO:0005615">
    <property type="term" value="C:extracellular space"/>
    <property type="evidence" value="ECO:0007669"/>
    <property type="project" value="InterPro"/>
</dbReference>
<evidence type="ECO:0000256" key="2">
    <source>
        <dbReference type="ARBA" id="ARBA00022900"/>
    </source>
</evidence>
<dbReference type="SMART" id="SM00093">
    <property type="entry name" value="SERPIN"/>
    <property type="match status" value="1"/>
</dbReference>
<feature type="signal peptide" evidence="4">
    <location>
        <begin position="1"/>
        <end position="21"/>
    </location>
</feature>
<evidence type="ECO:0000256" key="4">
    <source>
        <dbReference type="SAM" id="SignalP"/>
    </source>
</evidence>
<comment type="similarity">
    <text evidence="3">Belongs to the serpin family.</text>
</comment>
<dbReference type="EMBL" id="GGFK01000650">
    <property type="protein sequence ID" value="MBW33971.1"/>
    <property type="molecule type" value="Transcribed_RNA"/>
</dbReference>
<dbReference type="GO" id="GO:0004867">
    <property type="term" value="F:serine-type endopeptidase inhibitor activity"/>
    <property type="evidence" value="ECO:0007669"/>
    <property type="project" value="UniProtKB-KW"/>
</dbReference>
<sequence>MKLSPTTILAICMLSVAVVQCQWTRRYTTSGYTPMVRQTSRFASRLGVDTVSSTAAPAKEQPVRSFAQPPQNDPRVAQSVVDLMLRLSNTMIQQQSKTELFSPLSISMVANLLFLGSKGVTHTEFNKLLTPAGMDWKQLHRSYGGVLANMMAPTPIDNRREPWRRQTCHEEDDYEDDAGLSTVDQNTQIIRVANAIFYHNSLPISQQYVKLARELYGSLVYPLDLNADSSAGVINRWVNDMTAGKISRMIEGPISSSAGMVVANALYFKADWKRQFDGYSTRDAAFFPDGMDRSSYSAKMMFLSACLPFYRTYDASDVTIVGLPYRDNTTTMYLIQPANSSRTTLRRLQGTLNAKTLETWIGRMKLQKTSVRLPKMRLRSSLDLSQSFQRLGFNSIFSPAKSDLSNMFPTSSGGQKPYVNQIVHKLDLTIDESGTEGAAATAALIDRIGSPAFFNGNTPFLIYLRHEPTGLPLFYGPVFDPR</sequence>
<reference evidence="6" key="1">
    <citation type="submission" date="2018-01" db="EMBL/GenBank/DDBJ databases">
        <title>An insight into the sialome of Amazonian anophelines.</title>
        <authorList>
            <person name="Ribeiro J.M."/>
            <person name="Scarpassa V."/>
            <person name="Calvo E."/>
        </authorList>
    </citation>
    <scope>NUCLEOTIDE SEQUENCE</scope>
    <source>
        <tissue evidence="6">Salivary glands</tissue>
    </source>
</reference>
<dbReference type="Gene3D" id="2.30.39.10">
    <property type="entry name" value="Alpha-1-antitrypsin, domain 1"/>
    <property type="match status" value="1"/>
</dbReference>
<dbReference type="InterPro" id="IPR000215">
    <property type="entry name" value="Serpin_fam"/>
</dbReference>
<dbReference type="AlphaFoldDB" id="A0A2M3ZZP5"/>
<keyword evidence="1" id="KW-0646">Protease inhibitor</keyword>
<dbReference type="Gene3D" id="3.30.497.10">
    <property type="entry name" value="Antithrombin, subunit I, domain 2"/>
    <property type="match status" value="1"/>
</dbReference>
<dbReference type="InterPro" id="IPR042178">
    <property type="entry name" value="Serpin_sf_1"/>
</dbReference>
<keyword evidence="4" id="KW-0732">Signal</keyword>
<dbReference type="Pfam" id="PF00079">
    <property type="entry name" value="Serpin"/>
    <property type="match status" value="1"/>
</dbReference>
<dbReference type="PANTHER" id="PTHR11461:SF342">
    <property type="entry name" value="SERINE PROTEASE INHIBITOR 28DC"/>
    <property type="match status" value="1"/>
</dbReference>
<evidence type="ECO:0000313" key="6">
    <source>
        <dbReference type="EMBL" id="MBW33971.1"/>
    </source>
</evidence>
<feature type="chain" id="PRO_5014772770" evidence="4">
    <location>
        <begin position="22"/>
        <end position="482"/>
    </location>
</feature>
<dbReference type="CDD" id="cd19597">
    <property type="entry name" value="serpin28D-like_insects"/>
    <property type="match status" value="1"/>
</dbReference>
<name>A0A2M3ZZP5_9DIPT</name>
<organism evidence="6">
    <name type="scientific">Anopheles triannulatus</name>
    <dbReference type="NCBI Taxonomy" id="58253"/>
    <lineage>
        <taxon>Eukaryota</taxon>
        <taxon>Metazoa</taxon>
        <taxon>Ecdysozoa</taxon>
        <taxon>Arthropoda</taxon>
        <taxon>Hexapoda</taxon>
        <taxon>Insecta</taxon>
        <taxon>Pterygota</taxon>
        <taxon>Neoptera</taxon>
        <taxon>Endopterygota</taxon>
        <taxon>Diptera</taxon>
        <taxon>Nematocera</taxon>
        <taxon>Culicoidea</taxon>
        <taxon>Culicidae</taxon>
        <taxon>Anophelinae</taxon>
        <taxon>Anopheles</taxon>
    </lineage>
</organism>
<protein>
    <submittedName>
        <fullName evidence="6">Putative serine protease inhibitor serpin</fullName>
    </submittedName>
</protein>
<feature type="domain" description="Serpin" evidence="5">
    <location>
        <begin position="85"/>
        <end position="481"/>
    </location>
</feature>
<accession>A0A2M3ZZP5</accession>
<keyword evidence="2" id="KW-0722">Serine protease inhibitor</keyword>
<proteinExistence type="inferred from homology"/>
<evidence type="ECO:0000256" key="3">
    <source>
        <dbReference type="RuleBase" id="RU000411"/>
    </source>
</evidence>
<evidence type="ECO:0000256" key="1">
    <source>
        <dbReference type="ARBA" id="ARBA00022690"/>
    </source>
</evidence>
<dbReference type="PANTHER" id="PTHR11461">
    <property type="entry name" value="SERINE PROTEASE INHIBITOR, SERPIN"/>
    <property type="match status" value="1"/>
</dbReference>
<evidence type="ECO:0000259" key="5">
    <source>
        <dbReference type="SMART" id="SM00093"/>
    </source>
</evidence>
<dbReference type="InterPro" id="IPR036186">
    <property type="entry name" value="Serpin_sf"/>
</dbReference>
<dbReference type="InterPro" id="IPR023796">
    <property type="entry name" value="Serpin_dom"/>
</dbReference>
<dbReference type="InterPro" id="IPR042185">
    <property type="entry name" value="Serpin_sf_2"/>
</dbReference>